<dbReference type="InterPro" id="IPR001932">
    <property type="entry name" value="PPM-type_phosphatase-like_dom"/>
</dbReference>
<dbReference type="InterPro" id="IPR015655">
    <property type="entry name" value="PP2C"/>
</dbReference>
<dbReference type="GO" id="GO:0004722">
    <property type="term" value="F:protein serine/threonine phosphatase activity"/>
    <property type="evidence" value="ECO:0007669"/>
    <property type="project" value="InterPro"/>
</dbReference>
<dbReference type="CDD" id="cd00143">
    <property type="entry name" value="PP2Cc"/>
    <property type="match status" value="1"/>
</dbReference>
<keyword evidence="3" id="KW-1185">Reference proteome</keyword>
<name>A0AA87ZFG9_FICCA</name>
<evidence type="ECO:0000313" key="3">
    <source>
        <dbReference type="Proteomes" id="UP001187192"/>
    </source>
</evidence>
<dbReference type="Gramene" id="FCD_00003689-RA">
    <property type="protein sequence ID" value="FCD_00003689-RA:cds"/>
    <property type="gene ID" value="FCD_00003689"/>
</dbReference>
<dbReference type="PROSITE" id="PS51746">
    <property type="entry name" value="PPM_2"/>
    <property type="match status" value="1"/>
</dbReference>
<dbReference type="Pfam" id="PF00481">
    <property type="entry name" value="PP2C"/>
    <property type="match status" value="1"/>
</dbReference>
<dbReference type="SMART" id="SM00332">
    <property type="entry name" value="PP2Cc"/>
    <property type="match status" value="1"/>
</dbReference>
<sequence>MGLCVSVASSDQIHNAESEHSHDNAVLLLNPQNDSTTGLHVCSVYSKAGNKGLNQDSAVLYQGYGMKGGTFCGVFDGHGKNGHVVSEMVRNRLPLLLQSQKENVTKFYKEYTDSKPVPDLEDCEKWKEAAVCAFQVMDKEIKLQEHLDFSCSGTTAVVAIRRGEDLIMANLGDSRAVLGTMTENGIMAVQLTTDLKPSLPSEAERIRTWKGRVTALKNEQHIQRVWLPDKDTPGLAMSRAFGDFLLKDYGIIAIPDVSSHRLTSNDQFLVLATDGVWDVMSNDQVVAVVCEAGTREAAARAVVEAANAAWKKKYPAAKIDDCTVVCLFF</sequence>
<feature type="domain" description="PPM-type phosphatase" evidence="1">
    <location>
        <begin position="41"/>
        <end position="329"/>
    </location>
</feature>
<organism evidence="2 3">
    <name type="scientific">Ficus carica</name>
    <name type="common">Common fig</name>
    <dbReference type="NCBI Taxonomy" id="3494"/>
    <lineage>
        <taxon>Eukaryota</taxon>
        <taxon>Viridiplantae</taxon>
        <taxon>Streptophyta</taxon>
        <taxon>Embryophyta</taxon>
        <taxon>Tracheophyta</taxon>
        <taxon>Spermatophyta</taxon>
        <taxon>Magnoliopsida</taxon>
        <taxon>eudicotyledons</taxon>
        <taxon>Gunneridae</taxon>
        <taxon>Pentapetalae</taxon>
        <taxon>rosids</taxon>
        <taxon>fabids</taxon>
        <taxon>Rosales</taxon>
        <taxon>Moraceae</taxon>
        <taxon>Ficeae</taxon>
        <taxon>Ficus</taxon>
    </lineage>
</organism>
<dbReference type="Proteomes" id="UP001187192">
    <property type="component" value="Unassembled WGS sequence"/>
</dbReference>
<evidence type="ECO:0000313" key="2">
    <source>
        <dbReference type="EMBL" id="GMN35954.1"/>
    </source>
</evidence>
<comment type="caution">
    <text evidence="2">The sequence shown here is derived from an EMBL/GenBank/DDBJ whole genome shotgun (WGS) entry which is preliminary data.</text>
</comment>
<evidence type="ECO:0000259" key="1">
    <source>
        <dbReference type="PROSITE" id="PS51746"/>
    </source>
</evidence>
<dbReference type="Gene3D" id="3.60.40.10">
    <property type="entry name" value="PPM-type phosphatase domain"/>
    <property type="match status" value="1"/>
</dbReference>
<protein>
    <recommendedName>
        <fullName evidence="1">PPM-type phosphatase domain-containing protein</fullName>
    </recommendedName>
</protein>
<dbReference type="InterPro" id="IPR036457">
    <property type="entry name" value="PPM-type-like_dom_sf"/>
</dbReference>
<proteinExistence type="predicted"/>
<dbReference type="EMBL" id="BTGU01000005">
    <property type="protein sequence ID" value="GMN35954.1"/>
    <property type="molecule type" value="Genomic_DNA"/>
</dbReference>
<reference evidence="2" key="1">
    <citation type="submission" date="2023-07" db="EMBL/GenBank/DDBJ databases">
        <title>draft genome sequence of fig (Ficus carica).</title>
        <authorList>
            <person name="Takahashi T."/>
            <person name="Nishimura K."/>
        </authorList>
    </citation>
    <scope>NUCLEOTIDE SEQUENCE</scope>
</reference>
<gene>
    <name evidence="2" type="ORF">TIFTF001_005653</name>
</gene>
<accession>A0AA87ZFG9</accession>
<dbReference type="PANTHER" id="PTHR47992">
    <property type="entry name" value="PROTEIN PHOSPHATASE"/>
    <property type="match status" value="1"/>
</dbReference>
<dbReference type="SUPFAM" id="SSF81606">
    <property type="entry name" value="PP2C-like"/>
    <property type="match status" value="1"/>
</dbReference>
<dbReference type="AlphaFoldDB" id="A0AA87ZFG9"/>